<dbReference type="Pfam" id="PF00251">
    <property type="entry name" value="Glyco_hydro_32N"/>
    <property type="match status" value="1"/>
</dbReference>
<organism evidence="6 7">
    <name type="scientific">Terrimicrobium sacchariphilum</name>
    <dbReference type="NCBI Taxonomy" id="690879"/>
    <lineage>
        <taxon>Bacteria</taxon>
        <taxon>Pseudomonadati</taxon>
        <taxon>Verrucomicrobiota</taxon>
        <taxon>Terrimicrobiia</taxon>
        <taxon>Terrimicrobiales</taxon>
        <taxon>Terrimicrobiaceae</taxon>
        <taxon>Terrimicrobium</taxon>
    </lineage>
</organism>
<dbReference type="SUPFAM" id="SSF75005">
    <property type="entry name" value="Arabinanase/levansucrase/invertase"/>
    <property type="match status" value="1"/>
</dbReference>
<dbReference type="CDD" id="cd18622">
    <property type="entry name" value="GH32_Inu-like"/>
    <property type="match status" value="1"/>
</dbReference>
<protein>
    <submittedName>
        <fullName evidence="6">Levanase/fructan beta-fructosidase</fullName>
    </submittedName>
</protein>
<dbReference type="Gene3D" id="2.115.10.20">
    <property type="entry name" value="Glycosyl hydrolase domain, family 43"/>
    <property type="match status" value="1"/>
</dbReference>
<dbReference type="InterPro" id="IPR013320">
    <property type="entry name" value="ConA-like_dom_sf"/>
</dbReference>
<feature type="signal peptide" evidence="4">
    <location>
        <begin position="1"/>
        <end position="36"/>
    </location>
</feature>
<evidence type="ECO:0000313" key="6">
    <source>
        <dbReference type="EMBL" id="GAT32261.1"/>
    </source>
</evidence>
<dbReference type="Gene3D" id="2.60.120.560">
    <property type="entry name" value="Exo-inulinase, domain 1"/>
    <property type="match status" value="1"/>
</dbReference>
<dbReference type="SUPFAM" id="SSF49899">
    <property type="entry name" value="Concanavalin A-like lectins/glucanases"/>
    <property type="match status" value="1"/>
</dbReference>
<dbReference type="EMBL" id="BDCO01000002">
    <property type="protein sequence ID" value="GAT32261.1"/>
    <property type="molecule type" value="Genomic_DNA"/>
</dbReference>
<dbReference type="STRING" id="690879.TSACC_2659"/>
<evidence type="ECO:0000256" key="2">
    <source>
        <dbReference type="ARBA" id="ARBA00022801"/>
    </source>
</evidence>
<feature type="chain" id="PRO_5007524593" evidence="4">
    <location>
        <begin position="37"/>
        <end position="504"/>
    </location>
</feature>
<keyword evidence="7" id="KW-1185">Reference proteome</keyword>
<comment type="caution">
    <text evidence="6">The sequence shown here is derived from an EMBL/GenBank/DDBJ whole genome shotgun (WGS) entry which is preliminary data.</text>
</comment>
<dbReference type="InterPro" id="IPR013148">
    <property type="entry name" value="Glyco_hydro_32_N"/>
</dbReference>
<dbReference type="AlphaFoldDB" id="A0A146G3P6"/>
<accession>A0A146G3P6</accession>
<sequence length="504" mass="57061">MASLEARPPARATRLATWRPCAVLATCLILAAPLLAEDSPGALYEESLRPRFHITGRQWETPRLNPARGEEGWLNDPNGLVYYDGEYHLFAQRWARAWLHWVSRDLVHWEEISPAFTEAYRWDGVQSGSVVIDGENDSGLGRGDGVAPMLAFYSSGPRVQPDGTRHATQCLAFSNDRGRTWTKYEKNPVLADAERDPKVFRYEPEKKWIMVLYAPPGGYAWYSSRNLLDWEKMSFLPGFYECPDMFELPVDGDPGRKKWVVVNGDGSCFVGSFDGTRFTAESGKQRACFGPDFYATQTFGGMDDGRRVQMAWLRRGWYPEEFLYHPEMPFSQQMTFPCELSLRTQHGTIQVFRTPIREVAQLHRSERTWEAREMAAGQEVVLAEGRAFHLKMELEMAAQAEGEIRFRGQTLRFANGKIGVRDKTFTFFGPDRKPQPLTALELLLDTTSMEAFANEGEATVAAAFVPEGDTLALACTRGRLTIRKLILWEMGSIWKRASAPAPAE</sequence>
<dbReference type="GO" id="GO:0005987">
    <property type="term" value="P:sucrose catabolic process"/>
    <property type="evidence" value="ECO:0007669"/>
    <property type="project" value="TreeGrafter"/>
</dbReference>
<reference evidence="7" key="1">
    <citation type="journal article" date="2017" name="Genome Announc.">
        <title>Draft Genome Sequence of Terrimicrobium sacchariphilum NM-5T, a Facultative Anaerobic Soil Bacterium of the Class Spartobacteria.</title>
        <authorList>
            <person name="Qiu Y.L."/>
            <person name="Tourlousse D.M."/>
            <person name="Matsuura N."/>
            <person name="Ohashi A."/>
            <person name="Sekiguchi Y."/>
        </authorList>
    </citation>
    <scope>NUCLEOTIDE SEQUENCE [LARGE SCALE GENOMIC DNA]</scope>
    <source>
        <strain evidence="7">NM-5</strain>
    </source>
</reference>
<dbReference type="PANTHER" id="PTHR42800:SF1">
    <property type="entry name" value="EXOINULINASE INUD (AFU_ORTHOLOGUE AFUA_5G00480)"/>
    <property type="match status" value="1"/>
</dbReference>
<evidence type="ECO:0000256" key="3">
    <source>
        <dbReference type="ARBA" id="ARBA00023295"/>
    </source>
</evidence>
<proteinExistence type="inferred from homology"/>
<dbReference type="PANTHER" id="PTHR42800">
    <property type="entry name" value="EXOINULINASE INUD (AFU_ORTHOLOGUE AFUA_5G00480)"/>
    <property type="match status" value="1"/>
</dbReference>
<evidence type="ECO:0000259" key="5">
    <source>
        <dbReference type="Pfam" id="PF00251"/>
    </source>
</evidence>
<dbReference type="SMART" id="SM00640">
    <property type="entry name" value="Glyco_32"/>
    <property type="match status" value="1"/>
</dbReference>
<evidence type="ECO:0000313" key="7">
    <source>
        <dbReference type="Proteomes" id="UP000076023"/>
    </source>
</evidence>
<dbReference type="RefSeq" id="WP_169809527.1">
    <property type="nucleotide sequence ID" value="NZ_BDCO01000002.1"/>
</dbReference>
<dbReference type="InParanoid" id="A0A146G3P6"/>
<dbReference type="Proteomes" id="UP000076023">
    <property type="component" value="Unassembled WGS sequence"/>
</dbReference>
<name>A0A146G3P6_TERSA</name>
<feature type="domain" description="Glycosyl hydrolase family 32 N-terminal" evidence="5">
    <location>
        <begin position="70"/>
        <end position="347"/>
    </location>
</feature>
<dbReference type="InterPro" id="IPR023296">
    <property type="entry name" value="Glyco_hydro_beta-prop_sf"/>
</dbReference>
<keyword evidence="2" id="KW-0378">Hydrolase</keyword>
<evidence type="ECO:0000256" key="1">
    <source>
        <dbReference type="ARBA" id="ARBA00009902"/>
    </source>
</evidence>
<dbReference type="GO" id="GO:0004575">
    <property type="term" value="F:sucrose alpha-glucosidase activity"/>
    <property type="evidence" value="ECO:0007669"/>
    <property type="project" value="TreeGrafter"/>
</dbReference>
<comment type="similarity">
    <text evidence="1">Belongs to the glycosyl hydrolase 32 family.</text>
</comment>
<dbReference type="InterPro" id="IPR001362">
    <property type="entry name" value="Glyco_hydro_32"/>
</dbReference>
<keyword evidence="3" id="KW-0326">Glycosidase</keyword>
<gene>
    <name evidence="6" type="ORF">TSACC_2659</name>
</gene>
<evidence type="ECO:0000256" key="4">
    <source>
        <dbReference type="SAM" id="SignalP"/>
    </source>
</evidence>
<keyword evidence="4" id="KW-0732">Signal</keyword>
<dbReference type="GO" id="GO:0005737">
    <property type="term" value="C:cytoplasm"/>
    <property type="evidence" value="ECO:0007669"/>
    <property type="project" value="TreeGrafter"/>
</dbReference>